<protein>
    <submittedName>
        <fullName evidence="4">Uncharacterized protein</fullName>
    </submittedName>
</protein>
<comment type="similarity">
    <text evidence="1">Belongs to the eukaryotic ribosomal protein eL32 family.</text>
</comment>
<keyword evidence="5" id="KW-1185">Reference proteome</keyword>
<dbReference type="PANTHER" id="PTHR23413:SF1">
    <property type="entry name" value="RIBOSOMAL PROTEIN L32"/>
    <property type="match status" value="1"/>
</dbReference>
<accession>A0ABR0NDH7</accession>
<evidence type="ECO:0000256" key="3">
    <source>
        <dbReference type="ARBA" id="ARBA00023274"/>
    </source>
</evidence>
<organism evidence="4 5">
    <name type="scientific">Gossypium arboreum</name>
    <name type="common">Tree cotton</name>
    <name type="synonym">Gossypium nanking</name>
    <dbReference type="NCBI Taxonomy" id="29729"/>
    <lineage>
        <taxon>Eukaryota</taxon>
        <taxon>Viridiplantae</taxon>
        <taxon>Streptophyta</taxon>
        <taxon>Embryophyta</taxon>
        <taxon>Tracheophyta</taxon>
        <taxon>Spermatophyta</taxon>
        <taxon>Magnoliopsida</taxon>
        <taxon>eudicotyledons</taxon>
        <taxon>Gunneridae</taxon>
        <taxon>Pentapetalae</taxon>
        <taxon>rosids</taxon>
        <taxon>malvids</taxon>
        <taxon>Malvales</taxon>
        <taxon>Malvaceae</taxon>
        <taxon>Malvoideae</taxon>
        <taxon>Gossypium</taxon>
    </lineage>
</organism>
<name>A0ABR0NDH7_GOSAR</name>
<keyword evidence="3" id="KW-0687">Ribonucleoprotein</keyword>
<dbReference type="PANTHER" id="PTHR23413">
    <property type="entry name" value="60S RIBOSOMAL PROTEIN L32 AND DNA-DIRECTED RNA POLYMERASE II, SUBUNIT N"/>
    <property type="match status" value="1"/>
</dbReference>
<dbReference type="InterPro" id="IPR036351">
    <property type="entry name" value="Ribosomal_eL32_sf"/>
</dbReference>
<evidence type="ECO:0000256" key="1">
    <source>
        <dbReference type="ARBA" id="ARBA00008431"/>
    </source>
</evidence>
<evidence type="ECO:0000313" key="4">
    <source>
        <dbReference type="EMBL" id="KAK5792286.1"/>
    </source>
</evidence>
<gene>
    <name evidence="4" type="ORF">PVK06_033400</name>
</gene>
<evidence type="ECO:0000256" key="2">
    <source>
        <dbReference type="ARBA" id="ARBA00022980"/>
    </source>
</evidence>
<comment type="caution">
    <text evidence="4">The sequence shown here is derived from an EMBL/GenBank/DDBJ whole genome shotgun (WGS) entry which is preliminary data.</text>
</comment>
<dbReference type="SUPFAM" id="SSF52042">
    <property type="entry name" value="Ribosomal protein L32e"/>
    <property type="match status" value="1"/>
</dbReference>
<proteinExistence type="inferred from homology"/>
<dbReference type="EMBL" id="JARKNE010000010">
    <property type="protein sequence ID" value="KAK5792286.1"/>
    <property type="molecule type" value="Genomic_DNA"/>
</dbReference>
<dbReference type="SMART" id="SM01393">
    <property type="entry name" value="Ribosomal_L32e"/>
    <property type="match status" value="1"/>
</dbReference>
<sequence>MVALAIEARLKELCATQISRCMLAMTHQEDYSVVIQYYTSSLIRKGRLRSIPAVYFLTEIIHQAAVSFQVLEFYQIAEISDSHGNNWEFLHKSDVERLPIEAVRTPPYVLDPIAELRVTKICSWSKKRELCSDRNIEVKNCYIGGCASREALDYYQRSLEESWRTSCGRSKALSIVACFNLRPGVRRLKGTDYRVRRKFKGSTLVPNTGYGSNRKTRQYLSNGLKKFTVLNVGELRSVE</sequence>
<evidence type="ECO:0000313" key="5">
    <source>
        <dbReference type="Proteomes" id="UP001358586"/>
    </source>
</evidence>
<dbReference type="Pfam" id="PF01655">
    <property type="entry name" value="Ribosomal_L32e"/>
    <property type="match status" value="1"/>
</dbReference>
<reference evidence="4 5" key="1">
    <citation type="submission" date="2023-03" db="EMBL/GenBank/DDBJ databases">
        <title>WGS of Gossypium arboreum.</title>
        <authorList>
            <person name="Yu D."/>
        </authorList>
    </citation>
    <scope>NUCLEOTIDE SEQUENCE [LARGE SCALE GENOMIC DNA]</scope>
    <source>
        <tissue evidence="4">Leaf</tissue>
    </source>
</reference>
<keyword evidence="2" id="KW-0689">Ribosomal protein</keyword>
<dbReference type="Proteomes" id="UP001358586">
    <property type="component" value="Chromosome 10"/>
</dbReference>
<dbReference type="InterPro" id="IPR001515">
    <property type="entry name" value="Ribosomal_eL32"/>
</dbReference>